<dbReference type="GeneID" id="114589139"/>
<keyword evidence="2 3" id="KW-1015">Disulfide bond</keyword>
<dbReference type="InterPro" id="IPR011705">
    <property type="entry name" value="BACK"/>
</dbReference>
<feature type="domain" description="SRCR" evidence="4">
    <location>
        <begin position="41"/>
        <end position="141"/>
    </location>
</feature>
<dbReference type="GO" id="GO:0031012">
    <property type="term" value="C:extracellular matrix"/>
    <property type="evidence" value="ECO:0007669"/>
    <property type="project" value="TreeGrafter"/>
</dbReference>
<dbReference type="SUPFAM" id="SSF54695">
    <property type="entry name" value="POZ domain"/>
    <property type="match status" value="1"/>
</dbReference>
<dbReference type="InterPro" id="IPR036772">
    <property type="entry name" value="SRCR-like_dom_sf"/>
</dbReference>
<feature type="disulfide bond" evidence="3">
    <location>
        <begin position="110"/>
        <end position="120"/>
    </location>
</feature>
<dbReference type="PANTHER" id="PTHR24410">
    <property type="entry name" value="HL07962P-RELATED"/>
    <property type="match status" value="1"/>
</dbReference>
<reference evidence="5" key="2">
    <citation type="submission" date="2025-08" db="UniProtKB">
        <authorList>
            <consortium name="Ensembl"/>
        </authorList>
    </citation>
    <scope>IDENTIFICATION</scope>
</reference>
<keyword evidence="6" id="KW-1185">Reference proteome</keyword>
<dbReference type="Proteomes" id="UP000472272">
    <property type="component" value="Chromosome 2"/>
</dbReference>
<dbReference type="AlphaFoldDB" id="A0A670HUC6"/>
<reference evidence="5" key="3">
    <citation type="submission" date="2025-09" db="UniProtKB">
        <authorList>
            <consortium name="Ensembl"/>
        </authorList>
    </citation>
    <scope>IDENTIFICATION</scope>
</reference>
<dbReference type="FunFam" id="3.10.250.10:FF:000001">
    <property type="entry name" value="Lysyl oxidase 4 isoform X1"/>
    <property type="match status" value="1"/>
</dbReference>
<accession>A0A670HUC6</accession>
<proteinExistence type="predicted"/>
<evidence type="ECO:0000259" key="4">
    <source>
        <dbReference type="PROSITE" id="PS50287"/>
    </source>
</evidence>
<dbReference type="OMA" id="CDLNIAV"/>
<dbReference type="CDD" id="cd18304">
    <property type="entry name" value="BTB_POZ_M2BP"/>
    <property type="match status" value="1"/>
</dbReference>
<evidence type="ECO:0000313" key="6">
    <source>
        <dbReference type="Proteomes" id="UP000472272"/>
    </source>
</evidence>
<dbReference type="SMART" id="SM00202">
    <property type="entry name" value="SR"/>
    <property type="match status" value="1"/>
</dbReference>
<sequence>MHFQIASIFQGWLHRTTSGLLILCLLCSGLDDSLYLYDGAVRLAQGNSLTEGRVEIYYNGEWGTVCDDGWDIMDAHVVCRSLGFINAVEAKQGAAYGQGLGPILLDDVDCNGTEKSLVQCRSQGWLSHNCGHGEDAGVVCNKKTEFFLDHSGGFPEDLGKLYDSQQDCDLNITVLIADNNTEVLSLCAHRLILRTNSEASLLLQGSTLKVDEECLPNVHSFLRYFYSRQIRVTLDSVKCFHKLALAYGVPSLQAYCIQVFPNLFPLDPTFHVHLKLYNYSLASGDAQLQDLTMQHLAWNCEALTRTEAWLALTPEMMEALLSRTDVVIQNEWSLLKALDQWAHTNEIKEGHVEKIRFPMLLPEQLLELQFNLTIYETYKNIFQRKIMEALEFHTVPLRFLEQYKLHDLTSDSHIPRFYTEPTWSMHLSYGFLLQQYFLGSQVTQQLETNKHPSFLFKMQKITWAFNYHSPEQSHQNGTCSSSDITPVSYLALEGSSDDTIHYNNKALLLCQSSYIAGIVSFQNGTAVVPSATFFPCPTRYSGFIVVVRPSYKLNT</sequence>
<dbReference type="Gene3D" id="1.25.40.420">
    <property type="match status" value="1"/>
</dbReference>
<dbReference type="Ensembl" id="ENSPMRT00000003545.1">
    <property type="protein sequence ID" value="ENSPMRP00000003308.1"/>
    <property type="gene ID" value="ENSPMRG00000002340.1"/>
</dbReference>
<evidence type="ECO:0000313" key="5">
    <source>
        <dbReference type="Ensembl" id="ENSPMRP00000003308.1"/>
    </source>
</evidence>
<dbReference type="InterPro" id="IPR011333">
    <property type="entry name" value="SKP1/BTB/POZ_sf"/>
</dbReference>
<dbReference type="PANTHER" id="PTHR24410:SF16">
    <property type="entry name" value="GALECTIN-3-BINDING PROTEIN"/>
    <property type="match status" value="1"/>
</dbReference>
<dbReference type="PROSITE" id="PS00420">
    <property type="entry name" value="SRCR_1"/>
    <property type="match status" value="1"/>
</dbReference>
<keyword evidence="1" id="KW-0732">Signal</keyword>
<organism evidence="5 6">
    <name type="scientific">Podarcis muralis</name>
    <name type="common">Wall lizard</name>
    <name type="synonym">Lacerta muralis</name>
    <dbReference type="NCBI Taxonomy" id="64176"/>
    <lineage>
        <taxon>Eukaryota</taxon>
        <taxon>Metazoa</taxon>
        <taxon>Chordata</taxon>
        <taxon>Craniata</taxon>
        <taxon>Vertebrata</taxon>
        <taxon>Euteleostomi</taxon>
        <taxon>Lepidosauria</taxon>
        <taxon>Squamata</taxon>
        <taxon>Bifurcata</taxon>
        <taxon>Unidentata</taxon>
        <taxon>Episquamata</taxon>
        <taxon>Laterata</taxon>
        <taxon>Lacertibaenia</taxon>
        <taxon>Lacertidae</taxon>
        <taxon>Podarcis</taxon>
    </lineage>
</organism>
<evidence type="ECO:0000256" key="3">
    <source>
        <dbReference type="PROSITE-ProRule" id="PRU00196"/>
    </source>
</evidence>
<protein>
    <submittedName>
        <fullName evidence="5">Galectin 3 binding protein</fullName>
    </submittedName>
</protein>
<evidence type="ECO:0000256" key="1">
    <source>
        <dbReference type="ARBA" id="ARBA00022729"/>
    </source>
</evidence>
<dbReference type="OrthoDB" id="25028at2759"/>
<dbReference type="PRINTS" id="PR00258">
    <property type="entry name" value="SPERACTRCPTR"/>
</dbReference>
<dbReference type="Gene3D" id="3.10.250.10">
    <property type="entry name" value="SRCR-like domain"/>
    <property type="match status" value="1"/>
</dbReference>
<dbReference type="SUPFAM" id="SSF56487">
    <property type="entry name" value="SRCR-like"/>
    <property type="match status" value="1"/>
</dbReference>
<dbReference type="Pfam" id="PF07707">
    <property type="entry name" value="BACK"/>
    <property type="match status" value="1"/>
</dbReference>
<dbReference type="Gene3D" id="3.30.710.10">
    <property type="entry name" value="Potassium Channel Kv1.1, Chain A"/>
    <property type="match status" value="1"/>
</dbReference>
<evidence type="ECO:0000256" key="2">
    <source>
        <dbReference type="ARBA" id="ARBA00023157"/>
    </source>
</evidence>
<dbReference type="GO" id="GO:0016020">
    <property type="term" value="C:membrane"/>
    <property type="evidence" value="ECO:0007669"/>
    <property type="project" value="InterPro"/>
</dbReference>
<dbReference type="CTD" id="3959"/>
<dbReference type="InterPro" id="IPR051481">
    <property type="entry name" value="BTB-POZ/Galectin-3-binding"/>
</dbReference>
<dbReference type="GO" id="GO:0005615">
    <property type="term" value="C:extracellular space"/>
    <property type="evidence" value="ECO:0007669"/>
    <property type="project" value="Ensembl"/>
</dbReference>
<dbReference type="Pfam" id="PF00530">
    <property type="entry name" value="SRCR"/>
    <property type="match status" value="1"/>
</dbReference>
<dbReference type="SMART" id="SM00875">
    <property type="entry name" value="BACK"/>
    <property type="match status" value="1"/>
</dbReference>
<dbReference type="InterPro" id="IPR001190">
    <property type="entry name" value="SRCR"/>
</dbReference>
<feature type="disulfide bond" evidence="3">
    <location>
        <begin position="66"/>
        <end position="130"/>
    </location>
</feature>
<dbReference type="GeneTree" id="ENSGT00940000162516"/>
<feature type="disulfide bond" evidence="3">
    <location>
        <begin position="79"/>
        <end position="140"/>
    </location>
</feature>
<name>A0A670HUC6_PODMU</name>
<gene>
    <name evidence="5" type="primary">LGALS3BP</name>
</gene>
<reference evidence="5 6" key="1">
    <citation type="journal article" date="2019" name="Proc. Natl. Acad. Sci. U.S.A.">
        <title>Regulatory changes in pterin and carotenoid genes underlie balanced color polymorphisms in the wall lizard.</title>
        <authorList>
            <person name="Andrade P."/>
            <person name="Pinho C."/>
            <person name="Perez I de Lanuza G."/>
            <person name="Afonso S."/>
            <person name="Brejcha J."/>
            <person name="Rubin C.J."/>
            <person name="Wallerman O."/>
            <person name="Pereira P."/>
            <person name="Sabatino S.J."/>
            <person name="Bellati A."/>
            <person name="Pellitteri-Rosa D."/>
            <person name="Bosakova Z."/>
            <person name="Bunikis I."/>
            <person name="Carretero M.A."/>
            <person name="Feiner N."/>
            <person name="Marsik P."/>
            <person name="Pauperio F."/>
            <person name="Salvi D."/>
            <person name="Soler L."/>
            <person name="While G.M."/>
            <person name="Uller T."/>
            <person name="Font E."/>
            <person name="Andersson L."/>
            <person name="Carneiro M."/>
        </authorList>
    </citation>
    <scope>NUCLEOTIDE SEQUENCE</scope>
</reference>
<dbReference type="PROSITE" id="PS50287">
    <property type="entry name" value="SRCR_2"/>
    <property type="match status" value="1"/>
</dbReference>
<dbReference type="RefSeq" id="XP_028571095.1">
    <property type="nucleotide sequence ID" value="XM_028715262.1"/>
</dbReference>
<dbReference type="KEGG" id="pmua:114589139"/>